<feature type="domain" description="Cytochrome c" evidence="6">
    <location>
        <begin position="315"/>
        <end position="405"/>
    </location>
</feature>
<dbReference type="EMBL" id="JAEQNE010000008">
    <property type="protein sequence ID" value="MBL0394340.1"/>
    <property type="molecule type" value="Genomic_DNA"/>
</dbReference>
<feature type="binding site" description="axial binding residue" evidence="5">
    <location>
        <position position="61"/>
    </location>
    <ligand>
        <name>heme c</name>
        <dbReference type="ChEBI" id="CHEBI:61717"/>
        <label>1</label>
    </ligand>
    <ligandPart>
        <name>Fe</name>
        <dbReference type="ChEBI" id="CHEBI:18248"/>
    </ligandPart>
</feature>
<dbReference type="GO" id="GO:0016614">
    <property type="term" value="F:oxidoreductase activity, acting on CH-OH group of donors"/>
    <property type="evidence" value="ECO:0007669"/>
    <property type="project" value="InterPro"/>
</dbReference>
<reference evidence="7 8" key="1">
    <citation type="journal article" date="2017" name="Int. J. Syst. Evol. Microbiol.">
        <title>Ramlibacter monticola sp. nov., isolated from forest soil.</title>
        <authorList>
            <person name="Chaudhary D.K."/>
            <person name="Kim J."/>
        </authorList>
    </citation>
    <scope>NUCLEOTIDE SEQUENCE [LARGE SCALE GENOMIC DNA]</scope>
    <source>
        <strain evidence="7 8">KACC 19175</strain>
    </source>
</reference>
<evidence type="ECO:0000256" key="4">
    <source>
        <dbReference type="PIRSR" id="PIRSR000018-50"/>
    </source>
</evidence>
<keyword evidence="2 5" id="KW-0479">Metal-binding</keyword>
<dbReference type="SUPFAM" id="SSF46626">
    <property type="entry name" value="Cytochrome c"/>
    <property type="match status" value="3"/>
</dbReference>
<dbReference type="PANTHER" id="PTHR35008">
    <property type="entry name" value="BLL4482 PROTEIN-RELATED"/>
    <property type="match status" value="1"/>
</dbReference>
<feature type="binding site" description="covalent" evidence="4">
    <location>
        <position position="331"/>
    </location>
    <ligand>
        <name>heme c</name>
        <dbReference type="ChEBI" id="CHEBI:61717"/>
        <label>3</label>
    </ligand>
</feature>
<dbReference type="GO" id="GO:0020037">
    <property type="term" value="F:heme binding"/>
    <property type="evidence" value="ECO:0007669"/>
    <property type="project" value="InterPro"/>
</dbReference>
<evidence type="ECO:0000256" key="2">
    <source>
        <dbReference type="ARBA" id="ARBA00022723"/>
    </source>
</evidence>
<evidence type="ECO:0000256" key="3">
    <source>
        <dbReference type="ARBA" id="ARBA00023004"/>
    </source>
</evidence>
<evidence type="ECO:0000259" key="6">
    <source>
        <dbReference type="PROSITE" id="PS51007"/>
    </source>
</evidence>
<dbReference type="Gene3D" id="1.10.760.10">
    <property type="entry name" value="Cytochrome c-like domain"/>
    <property type="match status" value="3"/>
</dbReference>
<evidence type="ECO:0000256" key="5">
    <source>
        <dbReference type="PIRSR" id="PIRSR000018-51"/>
    </source>
</evidence>
<feature type="binding site" description="covalent" evidence="4">
    <location>
        <position position="206"/>
    </location>
    <ligand>
        <name>heme c</name>
        <dbReference type="ChEBI" id="CHEBI:61717"/>
        <label>2</label>
    </ligand>
</feature>
<dbReference type="InterPro" id="IPR014353">
    <property type="entry name" value="Membr-bd_ADH_cyt_c"/>
</dbReference>
<dbReference type="AlphaFoldDB" id="A0A936Z3H1"/>
<name>A0A936Z3H1_9BURK</name>
<gene>
    <name evidence="7" type="ORF">JJ685_24590</name>
</gene>
<dbReference type="Proteomes" id="UP000599109">
    <property type="component" value="Unassembled WGS sequence"/>
</dbReference>
<evidence type="ECO:0000313" key="8">
    <source>
        <dbReference type="Proteomes" id="UP000599109"/>
    </source>
</evidence>
<dbReference type="GO" id="GO:0005506">
    <property type="term" value="F:iron ion binding"/>
    <property type="evidence" value="ECO:0007669"/>
    <property type="project" value="InterPro"/>
</dbReference>
<keyword evidence="8" id="KW-1185">Reference proteome</keyword>
<organism evidence="7 8">
    <name type="scientific">Ramlibacter monticola</name>
    <dbReference type="NCBI Taxonomy" id="1926872"/>
    <lineage>
        <taxon>Bacteria</taxon>
        <taxon>Pseudomonadati</taxon>
        <taxon>Pseudomonadota</taxon>
        <taxon>Betaproteobacteria</taxon>
        <taxon>Burkholderiales</taxon>
        <taxon>Comamonadaceae</taxon>
        <taxon>Ramlibacter</taxon>
    </lineage>
</organism>
<feature type="binding site" description="covalent" evidence="4">
    <location>
        <position position="57"/>
    </location>
    <ligand>
        <name>heme c</name>
        <dbReference type="ChEBI" id="CHEBI:61717"/>
        <label>1</label>
    </ligand>
</feature>
<feature type="binding site" description="axial binding residue" evidence="5">
    <location>
        <position position="332"/>
    </location>
    <ligand>
        <name>heme c</name>
        <dbReference type="ChEBI" id="CHEBI:61717"/>
        <label>3</label>
    </ligand>
    <ligandPart>
        <name>Fe</name>
        <dbReference type="ChEBI" id="CHEBI:18248"/>
    </ligandPart>
</feature>
<evidence type="ECO:0000313" key="7">
    <source>
        <dbReference type="EMBL" id="MBL0394340.1"/>
    </source>
</evidence>
<feature type="domain" description="Cytochrome c" evidence="6">
    <location>
        <begin position="188"/>
        <end position="298"/>
    </location>
</feature>
<comment type="cofactor">
    <cofactor evidence="4">
        <name>heme c</name>
        <dbReference type="ChEBI" id="CHEBI:61717"/>
    </cofactor>
    <text evidence="4">Binds 3 heme c groups covalently per subunit.</text>
</comment>
<dbReference type="PANTHER" id="PTHR35008:SF4">
    <property type="entry name" value="BLL4482 PROTEIN"/>
    <property type="match status" value="1"/>
</dbReference>
<dbReference type="Pfam" id="PF00034">
    <property type="entry name" value="Cytochrom_C"/>
    <property type="match status" value="2"/>
</dbReference>
<dbReference type="PIRSF" id="PIRSF000018">
    <property type="entry name" value="Mb_ADH_cyt_c"/>
    <property type="match status" value="1"/>
</dbReference>
<proteinExistence type="predicted"/>
<feature type="binding site" description="covalent" evidence="4">
    <location>
        <position position="203"/>
    </location>
    <ligand>
        <name>heme c</name>
        <dbReference type="ChEBI" id="CHEBI:61717"/>
        <label>2</label>
    </ligand>
</feature>
<sequence length="426" mass="46148">MIRRVLWSLLALVLALVAFVWMFNFWGGTGLHGKAPSAPPAREQVARGAYLARVGNCMLCHTERGGAAYAGARPIETPFGTVYASNITPDAETGIGAWSAAHFRRALHEGRSRDGHLLYPAFPYTHTTRITGADADALFDYLRSLPPVNKPNRPHRLRWPYNTQAALAVWRTLYFRPDRYEEDAARTPEWNRGAYLVQGLGHCGACHTARNALGGMRDVMDLSGGLIPMQNWYAPSLAATGEAGVADWKVEEIQQLLAAGVSPRGTVLGPMAEVVLHSTQYLEPADLRAIAVYLKSLPPVPGDSDPREVPRAAANVLDRGGKIYGDRCAACHGEQGQGVRGAYPPLAGNRAVTLPVTSNLVQIVLHGGFPPATRAHPRPFGMPPFAPVLSDADVAAVLTYIRSSWNNNAAPVTELAVSQQRSSRRE</sequence>
<dbReference type="InterPro" id="IPR036909">
    <property type="entry name" value="Cyt_c-like_dom_sf"/>
</dbReference>
<feature type="binding site" description="covalent" evidence="4">
    <location>
        <position position="60"/>
    </location>
    <ligand>
        <name>heme c</name>
        <dbReference type="ChEBI" id="CHEBI:61717"/>
        <label>1</label>
    </ligand>
</feature>
<evidence type="ECO:0000256" key="1">
    <source>
        <dbReference type="ARBA" id="ARBA00022617"/>
    </source>
</evidence>
<feature type="domain" description="Cytochrome c" evidence="6">
    <location>
        <begin position="43"/>
        <end position="146"/>
    </location>
</feature>
<dbReference type="RefSeq" id="WP_201677017.1">
    <property type="nucleotide sequence ID" value="NZ_JAEQNE010000008.1"/>
</dbReference>
<keyword evidence="3 5" id="KW-0408">Iron</keyword>
<dbReference type="PROSITE" id="PS51007">
    <property type="entry name" value="CYTC"/>
    <property type="match status" value="3"/>
</dbReference>
<dbReference type="InterPro" id="IPR051459">
    <property type="entry name" value="Cytochrome_c-type_DH"/>
</dbReference>
<accession>A0A936Z3H1</accession>
<dbReference type="GO" id="GO:0009055">
    <property type="term" value="F:electron transfer activity"/>
    <property type="evidence" value="ECO:0007669"/>
    <property type="project" value="InterPro"/>
</dbReference>
<feature type="binding site" description="axial binding residue" evidence="5">
    <location>
        <position position="207"/>
    </location>
    <ligand>
        <name>heme c</name>
        <dbReference type="ChEBI" id="CHEBI:61717"/>
        <label>2</label>
    </ligand>
    <ligandPart>
        <name>Fe</name>
        <dbReference type="ChEBI" id="CHEBI:18248"/>
    </ligandPart>
</feature>
<feature type="binding site" description="covalent" evidence="4">
    <location>
        <position position="328"/>
    </location>
    <ligand>
        <name>heme c</name>
        <dbReference type="ChEBI" id="CHEBI:61717"/>
        <label>3</label>
    </ligand>
</feature>
<protein>
    <submittedName>
        <fullName evidence="7">C-type cytochrome</fullName>
    </submittedName>
</protein>
<comment type="caution">
    <text evidence="7">The sequence shown here is derived from an EMBL/GenBank/DDBJ whole genome shotgun (WGS) entry which is preliminary data.</text>
</comment>
<dbReference type="InterPro" id="IPR009056">
    <property type="entry name" value="Cyt_c-like_dom"/>
</dbReference>
<keyword evidence="1 4" id="KW-0349">Heme</keyword>
<dbReference type="GO" id="GO:0016020">
    <property type="term" value="C:membrane"/>
    <property type="evidence" value="ECO:0007669"/>
    <property type="project" value="InterPro"/>
</dbReference>